<dbReference type="InterPro" id="IPR058029">
    <property type="entry name" value="Tubulin-bd_CENPJ"/>
</dbReference>
<dbReference type="AlphaFoldDB" id="A0A1R2ARQ4"/>
<evidence type="ECO:0000313" key="4">
    <source>
        <dbReference type="EMBL" id="OMJ67125.1"/>
    </source>
</evidence>
<sequence>MQANYLRYLASIYPEMSPVRSSSASLNDFSVSPIRSRKYNHAHDDIPVKKVTKPFEQILEEQLQQNPSFELSKNNSISMNTGNNSHNLFLKRGEGNLCTVTRSFSNSKLRTLRNRFLNYQNNSNSIDIEKVSILKKELEVKNEILRSQEKNLTKTKISEQVELNRNRQEKLREKRTSPSKNEVENLRKIIQKLTEDDKIKALKHHEEVKKLNAELTKLRKQIIELERKNNRIISYKQITPVLATKSMRVSPEKPKESSQGKIKKYIEKKNLLGTKTVIRPQENIFDGKDRFFLSSNESL</sequence>
<protein>
    <recommendedName>
        <fullName evidence="3">CENPJ tubulin-binding region domain-containing protein</fullName>
    </recommendedName>
</protein>
<evidence type="ECO:0000259" key="3">
    <source>
        <dbReference type="Pfam" id="PF25779"/>
    </source>
</evidence>
<organism evidence="4 5">
    <name type="scientific">Stentor coeruleus</name>
    <dbReference type="NCBI Taxonomy" id="5963"/>
    <lineage>
        <taxon>Eukaryota</taxon>
        <taxon>Sar</taxon>
        <taxon>Alveolata</taxon>
        <taxon>Ciliophora</taxon>
        <taxon>Postciliodesmatophora</taxon>
        <taxon>Heterotrichea</taxon>
        <taxon>Heterotrichida</taxon>
        <taxon>Stentoridae</taxon>
        <taxon>Stentor</taxon>
    </lineage>
</organism>
<keyword evidence="5" id="KW-1185">Reference proteome</keyword>
<feature type="coiled-coil region" evidence="1">
    <location>
        <begin position="128"/>
        <end position="155"/>
    </location>
</feature>
<proteinExistence type="predicted"/>
<dbReference type="Pfam" id="PF25779">
    <property type="entry name" value="Tubulin-bind_CPAP"/>
    <property type="match status" value="1"/>
</dbReference>
<evidence type="ECO:0000256" key="2">
    <source>
        <dbReference type="SAM" id="MobiDB-lite"/>
    </source>
</evidence>
<reference evidence="4 5" key="1">
    <citation type="submission" date="2016-11" db="EMBL/GenBank/DDBJ databases">
        <title>The macronuclear genome of Stentor coeruleus: a giant cell with tiny introns.</title>
        <authorList>
            <person name="Slabodnick M."/>
            <person name="Ruby J.G."/>
            <person name="Reiff S.B."/>
            <person name="Swart E.C."/>
            <person name="Gosai S."/>
            <person name="Prabakaran S."/>
            <person name="Witkowska E."/>
            <person name="Larue G.E."/>
            <person name="Fisher S."/>
            <person name="Freeman R.M."/>
            <person name="Gunawardena J."/>
            <person name="Chu W."/>
            <person name="Stover N.A."/>
            <person name="Gregory B.D."/>
            <person name="Nowacki M."/>
            <person name="Derisi J."/>
            <person name="Roy S.W."/>
            <person name="Marshall W.F."/>
            <person name="Sood P."/>
        </authorList>
    </citation>
    <scope>NUCLEOTIDE SEQUENCE [LARGE SCALE GENOMIC DNA]</scope>
    <source>
        <strain evidence="4">WM001</strain>
    </source>
</reference>
<evidence type="ECO:0000256" key="1">
    <source>
        <dbReference type="SAM" id="Coils"/>
    </source>
</evidence>
<gene>
    <name evidence="4" type="ORF">SteCoe_35791</name>
</gene>
<name>A0A1R2ARQ4_9CILI</name>
<dbReference type="EMBL" id="MPUH01001559">
    <property type="protein sequence ID" value="OMJ67125.1"/>
    <property type="molecule type" value="Genomic_DNA"/>
</dbReference>
<feature type="region of interest" description="Disordered" evidence="2">
    <location>
        <begin position="159"/>
        <end position="182"/>
    </location>
</feature>
<comment type="caution">
    <text evidence="4">The sequence shown here is derived from an EMBL/GenBank/DDBJ whole genome shotgun (WGS) entry which is preliminary data.</text>
</comment>
<evidence type="ECO:0000313" key="5">
    <source>
        <dbReference type="Proteomes" id="UP000187209"/>
    </source>
</evidence>
<keyword evidence="1" id="KW-0175">Coiled coil</keyword>
<accession>A0A1R2ARQ4</accession>
<feature type="domain" description="CENPJ tubulin-binding region" evidence="3">
    <location>
        <begin position="49"/>
        <end position="95"/>
    </location>
</feature>
<dbReference type="Proteomes" id="UP000187209">
    <property type="component" value="Unassembled WGS sequence"/>
</dbReference>
<feature type="coiled-coil region" evidence="1">
    <location>
        <begin position="201"/>
        <end position="228"/>
    </location>
</feature>